<proteinExistence type="predicted"/>
<evidence type="ECO:0000313" key="2">
    <source>
        <dbReference type="Proteomes" id="UP000260025"/>
    </source>
</evidence>
<gene>
    <name evidence="1" type="ORF">DXA38_02625</name>
</gene>
<name>A0A3E2W363_CLOIN</name>
<dbReference type="AlphaFoldDB" id="A0A3E2W363"/>
<protein>
    <submittedName>
        <fullName evidence="1">Uncharacterized protein</fullName>
    </submittedName>
</protein>
<dbReference type="Proteomes" id="UP000260025">
    <property type="component" value="Unassembled WGS sequence"/>
</dbReference>
<organism evidence="1 2">
    <name type="scientific">Clostridium innocuum</name>
    <dbReference type="NCBI Taxonomy" id="1522"/>
    <lineage>
        <taxon>Bacteria</taxon>
        <taxon>Bacillati</taxon>
        <taxon>Bacillota</taxon>
        <taxon>Clostridia</taxon>
        <taxon>Eubacteriales</taxon>
        <taxon>Clostridiaceae</taxon>
        <taxon>Clostridium</taxon>
    </lineage>
</organism>
<sequence>MKKILKICLSIFLFSLFILPGFSIHANEDTVLRAGATSHKVEAIASGLGWAQYKVTGKITVYDLEGKDPRELSYSYKVRVNCSTNGYISSFSTSDTKVTGSMPEYNAYGKLVFYGTKNGTKLLLTERVQICYTQIGSGEQLSHLAENTFTISGSGPYR</sequence>
<dbReference type="RefSeq" id="WP_117441849.1">
    <property type="nucleotide sequence ID" value="NZ_JAJFEN010000008.1"/>
</dbReference>
<evidence type="ECO:0000313" key="1">
    <source>
        <dbReference type="EMBL" id="RGC18607.1"/>
    </source>
</evidence>
<comment type="caution">
    <text evidence="1">The sequence shown here is derived from an EMBL/GenBank/DDBJ whole genome shotgun (WGS) entry which is preliminary data.</text>
</comment>
<reference evidence="1 2" key="1">
    <citation type="submission" date="2018-08" db="EMBL/GenBank/DDBJ databases">
        <title>A genome reference for cultivated species of the human gut microbiota.</title>
        <authorList>
            <person name="Zou Y."/>
            <person name="Xue W."/>
            <person name="Luo G."/>
        </authorList>
    </citation>
    <scope>NUCLEOTIDE SEQUENCE [LARGE SCALE GENOMIC DNA]</scope>
    <source>
        <strain evidence="1 2">OF01-2LB</strain>
    </source>
</reference>
<dbReference type="EMBL" id="QVEV01000002">
    <property type="protein sequence ID" value="RGC18607.1"/>
    <property type="molecule type" value="Genomic_DNA"/>
</dbReference>
<accession>A0A3E2W363</accession>